<dbReference type="EMBL" id="BNEK01000005">
    <property type="protein sequence ID" value="GHJ32634.1"/>
    <property type="molecule type" value="Genomic_DNA"/>
</dbReference>
<accession>A0ABQ3UAL3</accession>
<gene>
    <name evidence="1" type="ORF">TPA0910_70670</name>
</gene>
<dbReference type="Proteomes" id="UP001054854">
    <property type="component" value="Unassembled WGS sequence"/>
</dbReference>
<proteinExistence type="predicted"/>
<sequence length="53" mass="5289">MSVAVPAESAVEMSEFDLDVLVELDEPVAAQGAATVTPAASIIQCTIVAPACG</sequence>
<dbReference type="RefSeq" id="WP_236259083.1">
    <property type="nucleotide sequence ID" value="NZ_BNEK01000005.1"/>
</dbReference>
<evidence type="ECO:0000313" key="1">
    <source>
        <dbReference type="EMBL" id="GHJ32634.1"/>
    </source>
</evidence>
<dbReference type="NCBIfam" id="NF038155">
    <property type="entry name" value="lanthi_I_FDLD"/>
    <property type="match status" value="1"/>
</dbReference>
<organism evidence="1 2">
    <name type="scientific">Streptomyces hygroscopicus</name>
    <dbReference type="NCBI Taxonomy" id="1912"/>
    <lineage>
        <taxon>Bacteria</taxon>
        <taxon>Bacillati</taxon>
        <taxon>Actinomycetota</taxon>
        <taxon>Actinomycetes</taxon>
        <taxon>Kitasatosporales</taxon>
        <taxon>Streptomycetaceae</taxon>
        <taxon>Streptomyces</taxon>
        <taxon>Streptomyces violaceusniger group</taxon>
    </lineage>
</organism>
<reference evidence="1" key="1">
    <citation type="submission" date="2024-05" db="EMBL/GenBank/DDBJ databases">
        <title>Whole genome shotgun sequence of Streptomyces hygroscopicus NBRC 113678.</title>
        <authorList>
            <person name="Komaki H."/>
            <person name="Tamura T."/>
        </authorList>
    </citation>
    <scope>NUCLEOTIDE SEQUENCE</scope>
    <source>
        <strain evidence="1">N11-34</strain>
    </source>
</reference>
<protein>
    <recommendedName>
        <fullName evidence="3">Thiocillin family RiPP</fullName>
    </recommendedName>
</protein>
<name>A0ABQ3UAL3_STRHY</name>
<evidence type="ECO:0008006" key="3">
    <source>
        <dbReference type="Google" id="ProtNLM"/>
    </source>
</evidence>
<comment type="caution">
    <text evidence="1">The sequence shown here is derived from an EMBL/GenBank/DDBJ whole genome shotgun (WGS) entry which is preliminary data.</text>
</comment>
<keyword evidence="2" id="KW-1185">Reference proteome</keyword>
<evidence type="ECO:0000313" key="2">
    <source>
        <dbReference type="Proteomes" id="UP001054854"/>
    </source>
</evidence>